<dbReference type="InterPro" id="IPR001753">
    <property type="entry name" value="Enoyl-CoA_hydra/iso"/>
</dbReference>
<dbReference type="InterPro" id="IPR018376">
    <property type="entry name" value="Enoyl-CoA_hyd/isom_CS"/>
</dbReference>
<keyword evidence="3" id="KW-0276">Fatty acid metabolism</keyword>
<sequence length="288" mass="30518">MVLPIKWEGTVTDPDERRVSCTVTDGVADVRLDREAKLNALDPAMASALITTGERLRRDTGVRAVVLSGNGRAFCAGLDMSSFQAMADDEPVRLNHQEEYPYTGPARATGQRAAYVWAELPVPVIAAVHGVAFGGGLQIALGADIRVVAPDARLSVMEIRWGLVPDMTGSQLLPELVGRDVAKELTFTGRVVNGEEAARIGLATKVADDPRKAALALAAEIAGKNPDAIRGAKRLLDLAGRTGLADGFTAEQREIGALIGSPNQVEAVRANLEERAPVFTDPGEEGYA</sequence>
<dbReference type="SUPFAM" id="SSF52096">
    <property type="entry name" value="ClpP/crotonase"/>
    <property type="match status" value="1"/>
</dbReference>
<proteinExistence type="inferred from homology"/>
<comment type="caution">
    <text evidence="7">The sequence shown here is derived from an EMBL/GenBank/DDBJ whole genome shotgun (WGS) entry which is preliminary data.</text>
</comment>
<dbReference type="NCBIfam" id="NF005699">
    <property type="entry name" value="PRK07509.1"/>
    <property type="match status" value="1"/>
</dbReference>
<comment type="pathway">
    <text evidence="1">Lipid metabolism; fatty acid beta-oxidation.</text>
</comment>
<gene>
    <name evidence="7" type="ORF">FCN18_14455</name>
</gene>
<dbReference type="PANTHER" id="PTHR43149:SF1">
    <property type="entry name" value="DELTA(3,5)-DELTA(2,4)-DIENOYL-COA ISOMERASE, MITOCHONDRIAL"/>
    <property type="match status" value="1"/>
</dbReference>
<keyword evidence="5" id="KW-0413">Isomerase</keyword>
<reference evidence="7 8" key="1">
    <citation type="journal article" date="2015" name="Antonie Van Leeuwenhoek">
        <title>Prauserella endophytica sp. nov., an endophytic actinobacterium isolated from Tamarix taklamakanensis.</title>
        <authorList>
            <person name="Liu J.M."/>
            <person name="Habden X."/>
            <person name="Guo L."/>
            <person name="Tuo L."/>
            <person name="Jiang Z.K."/>
            <person name="Liu S.W."/>
            <person name="Liu X.F."/>
            <person name="Chen L."/>
            <person name="Li R.F."/>
            <person name="Zhang Y.Q."/>
            <person name="Sun C.H."/>
        </authorList>
    </citation>
    <scope>NUCLEOTIDE SEQUENCE [LARGE SCALE GENOMIC DNA]</scope>
    <source>
        <strain evidence="7 8">CGMCC 4.7182</strain>
    </source>
</reference>
<evidence type="ECO:0000256" key="4">
    <source>
        <dbReference type="ARBA" id="ARBA00023098"/>
    </source>
</evidence>
<dbReference type="Pfam" id="PF00378">
    <property type="entry name" value="ECH_1"/>
    <property type="match status" value="1"/>
</dbReference>
<dbReference type="PANTHER" id="PTHR43149">
    <property type="entry name" value="ENOYL-COA HYDRATASE"/>
    <property type="match status" value="1"/>
</dbReference>
<evidence type="ECO:0000256" key="2">
    <source>
        <dbReference type="ARBA" id="ARBA00005254"/>
    </source>
</evidence>
<comment type="similarity">
    <text evidence="2 6">Belongs to the enoyl-CoA hydratase/isomerase family.</text>
</comment>
<keyword evidence="8" id="KW-1185">Reference proteome</keyword>
<accession>A0ABY2S4C7</accession>
<dbReference type="Gene3D" id="3.90.226.10">
    <property type="entry name" value="2-enoyl-CoA Hydratase, Chain A, domain 1"/>
    <property type="match status" value="1"/>
</dbReference>
<dbReference type="CDD" id="cd06558">
    <property type="entry name" value="crotonase-like"/>
    <property type="match status" value="1"/>
</dbReference>
<evidence type="ECO:0000256" key="1">
    <source>
        <dbReference type="ARBA" id="ARBA00005005"/>
    </source>
</evidence>
<organism evidence="7 8">
    <name type="scientific">Prauserella endophytica</name>
    <dbReference type="NCBI Taxonomy" id="1592324"/>
    <lineage>
        <taxon>Bacteria</taxon>
        <taxon>Bacillati</taxon>
        <taxon>Actinomycetota</taxon>
        <taxon>Actinomycetes</taxon>
        <taxon>Pseudonocardiales</taxon>
        <taxon>Pseudonocardiaceae</taxon>
        <taxon>Prauserella</taxon>
        <taxon>Prauserella coralliicola group</taxon>
    </lineage>
</organism>
<evidence type="ECO:0000256" key="6">
    <source>
        <dbReference type="RuleBase" id="RU003707"/>
    </source>
</evidence>
<dbReference type="Gene3D" id="1.10.12.10">
    <property type="entry name" value="Lyase 2-enoyl-coa Hydratase, Chain A, domain 2"/>
    <property type="match status" value="1"/>
</dbReference>
<dbReference type="Proteomes" id="UP000309992">
    <property type="component" value="Unassembled WGS sequence"/>
</dbReference>
<protein>
    <submittedName>
        <fullName evidence="7">Crotonase/enoyl-CoA hydratase family protein</fullName>
    </submittedName>
</protein>
<dbReference type="PROSITE" id="PS00166">
    <property type="entry name" value="ENOYL_COA_HYDRATASE"/>
    <property type="match status" value="1"/>
</dbReference>
<dbReference type="InterPro" id="IPR045002">
    <property type="entry name" value="Ech1-like"/>
</dbReference>
<evidence type="ECO:0000256" key="5">
    <source>
        <dbReference type="ARBA" id="ARBA00023235"/>
    </source>
</evidence>
<evidence type="ECO:0000313" key="8">
    <source>
        <dbReference type="Proteomes" id="UP000309992"/>
    </source>
</evidence>
<dbReference type="InterPro" id="IPR014748">
    <property type="entry name" value="Enoyl-CoA_hydra_C"/>
</dbReference>
<dbReference type="InterPro" id="IPR029045">
    <property type="entry name" value="ClpP/crotonase-like_dom_sf"/>
</dbReference>
<evidence type="ECO:0000256" key="3">
    <source>
        <dbReference type="ARBA" id="ARBA00022832"/>
    </source>
</evidence>
<keyword evidence="4" id="KW-0443">Lipid metabolism</keyword>
<dbReference type="EMBL" id="SWMS01000007">
    <property type="protein sequence ID" value="TKG70732.1"/>
    <property type="molecule type" value="Genomic_DNA"/>
</dbReference>
<name>A0ABY2S4C7_9PSEU</name>
<evidence type="ECO:0000313" key="7">
    <source>
        <dbReference type="EMBL" id="TKG70732.1"/>
    </source>
</evidence>